<dbReference type="EMBL" id="UINC01185118">
    <property type="protein sequence ID" value="SVD96672.1"/>
    <property type="molecule type" value="Genomic_DNA"/>
</dbReference>
<name>A0A382ZMH3_9ZZZZ</name>
<protein>
    <submittedName>
        <fullName evidence="1">Uncharacterized protein</fullName>
    </submittedName>
</protein>
<sequence length="153" mass="17611">MTFSYDSGRRAIAIFLCVLIPLVFASCGKEPHGKYVGEISDWESEVFQAPSLHIEGQDYFLQLALRQIGKEMPAELLFRHQKTNKEKLRTGTWSMGDGKRVIAFPDGKEVQEYYLYKKGSRFVLEDRWGLVDDNGSLFVLIRNKGKSRKRSFP</sequence>
<organism evidence="1">
    <name type="scientific">marine metagenome</name>
    <dbReference type="NCBI Taxonomy" id="408172"/>
    <lineage>
        <taxon>unclassified sequences</taxon>
        <taxon>metagenomes</taxon>
        <taxon>ecological metagenomes</taxon>
    </lineage>
</organism>
<dbReference type="AlphaFoldDB" id="A0A382ZMH3"/>
<reference evidence="1" key="1">
    <citation type="submission" date="2018-05" db="EMBL/GenBank/DDBJ databases">
        <authorList>
            <person name="Lanie J.A."/>
            <person name="Ng W.-L."/>
            <person name="Kazmierczak K.M."/>
            <person name="Andrzejewski T.M."/>
            <person name="Davidsen T.M."/>
            <person name="Wayne K.J."/>
            <person name="Tettelin H."/>
            <person name="Glass J.I."/>
            <person name="Rusch D."/>
            <person name="Podicherti R."/>
            <person name="Tsui H.-C.T."/>
            <person name="Winkler M.E."/>
        </authorList>
    </citation>
    <scope>NUCLEOTIDE SEQUENCE</scope>
</reference>
<feature type="non-terminal residue" evidence="1">
    <location>
        <position position="153"/>
    </location>
</feature>
<gene>
    <name evidence="1" type="ORF">METZ01_LOCUS449526</name>
</gene>
<proteinExistence type="predicted"/>
<accession>A0A382ZMH3</accession>
<evidence type="ECO:0000313" key="1">
    <source>
        <dbReference type="EMBL" id="SVD96672.1"/>
    </source>
</evidence>